<dbReference type="GO" id="GO:0032502">
    <property type="term" value="P:developmental process"/>
    <property type="evidence" value="ECO:0007669"/>
    <property type="project" value="TreeGrafter"/>
</dbReference>
<dbReference type="SMART" id="SM00353">
    <property type="entry name" value="HLH"/>
    <property type="match status" value="1"/>
</dbReference>
<evidence type="ECO:0000313" key="8">
    <source>
        <dbReference type="Proteomes" id="UP000186922"/>
    </source>
</evidence>
<comment type="caution">
    <text evidence="7">The sequence shown here is derived from an EMBL/GenBank/DDBJ whole genome shotgun (WGS) entry which is preliminary data.</text>
</comment>
<accession>A0A1D1UTT1</accession>
<reference evidence="7 8" key="1">
    <citation type="journal article" date="2016" name="Nat. Commun.">
        <title>Extremotolerant tardigrade genome and improved radiotolerance of human cultured cells by tardigrade-unique protein.</title>
        <authorList>
            <person name="Hashimoto T."/>
            <person name="Horikawa D.D."/>
            <person name="Saito Y."/>
            <person name="Kuwahara H."/>
            <person name="Kozuka-Hata H."/>
            <person name="Shin-I T."/>
            <person name="Minakuchi Y."/>
            <person name="Ohishi K."/>
            <person name="Motoyama A."/>
            <person name="Aizu T."/>
            <person name="Enomoto A."/>
            <person name="Kondo K."/>
            <person name="Tanaka S."/>
            <person name="Hara Y."/>
            <person name="Koshikawa S."/>
            <person name="Sagara H."/>
            <person name="Miura T."/>
            <person name="Yokobori S."/>
            <person name="Miyagawa K."/>
            <person name="Suzuki Y."/>
            <person name="Kubo T."/>
            <person name="Oyama M."/>
            <person name="Kohara Y."/>
            <person name="Fujiyama A."/>
            <person name="Arakawa K."/>
            <person name="Katayama T."/>
            <person name="Toyoda A."/>
            <person name="Kunieda T."/>
        </authorList>
    </citation>
    <scope>NUCLEOTIDE SEQUENCE [LARGE SCALE GENOMIC DNA]</scope>
    <source>
        <strain evidence="7 8">YOKOZUNA-1</strain>
    </source>
</reference>
<dbReference type="STRING" id="947166.A0A1D1UTT1"/>
<evidence type="ECO:0000256" key="5">
    <source>
        <dbReference type="SAM" id="MobiDB-lite"/>
    </source>
</evidence>
<dbReference type="CDD" id="cd11417">
    <property type="entry name" value="bHLH_TS_PTF1A"/>
    <property type="match status" value="1"/>
</dbReference>
<organism evidence="7 8">
    <name type="scientific">Ramazzottius varieornatus</name>
    <name type="common">Water bear</name>
    <name type="synonym">Tardigrade</name>
    <dbReference type="NCBI Taxonomy" id="947166"/>
    <lineage>
        <taxon>Eukaryota</taxon>
        <taxon>Metazoa</taxon>
        <taxon>Ecdysozoa</taxon>
        <taxon>Tardigrada</taxon>
        <taxon>Eutardigrada</taxon>
        <taxon>Parachela</taxon>
        <taxon>Hypsibioidea</taxon>
        <taxon>Ramazzottiidae</taxon>
        <taxon>Ramazzottius</taxon>
    </lineage>
</organism>
<keyword evidence="4" id="KW-0539">Nucleus</keyword>
<dbReference type="PROSITE" id="PS50888">
    <property type="entry name" value="BHLH"/>
    <property type="match status" value="1"/>
</dbReference>
<evidence type="ECO:0000256" key="1">
    <source>
        <dbReference type="ARBA" id="ARBA00023015"/>
    </source>
</evidence>
<dbReference type="AlphaFoldDB" id="A0A1D1UTT1"/>
<dbReference type="GO" id="GO:0046983">
    <property type="term" value="F:protein dimerization activity"/>
    <property type="evidence" value="ECO:0007669"/>
    <property type="project" value="InterPro"/>
</dbReference>
<evidence type="ECO:0000256" key="2">
    <source>
        <dbReference type="ARBA" id="ARBA00023125"/>
    </source>
</evidence>
<keyword evidence="1" id="KW-0805">Transcription regulation</keyword>
<dbReference type="FunFam" id="4.10.280.10:FF:000035">
    <property type="entry name" value="Pancreas-specific transcription factor 1a"/>
    <property type="match status" value="1"/>
</dbReference>
<dbReference type="EMBL" id="BDGG01000002">
    <property type="protein sequence ID" value="GAU93086.1"/>
    <property type="molecule type" value="Genomic_DNA"/>
</dbReference>
<name>A0A1D1UTT1_RAMVA</name>
<dbReference type="PANTHER" id="PTHR23349:SF112">
    <property type="entry name" value="48 RELATED 1, ISOFORM B"/>
    <property type="match status" value="1"/>
</dbReference>
<evidence type="ECO:0000259" key="6">
    <source>
        <dbReference type="PROSITE" id="PS50888"/>
    </source>
</evidence>
<evidence type="ECO:0000256" key="3">
    <source>
        <dbReference type="ARBA" id="ARBA00023163"/>
    </source>
</evidence>
<keyword evidence="8" id="KW-1185">Reference proteome</keyword>
<protein>
    <recommendedName>
        <fullName evidence="6">BHLH domain-containing protein</fullName>
    </recommendedName>
</protein>
<dbReference type="InterPro" id="IPR036638">
    <property type="entry name" value="HLH_DNA-bd_sf"/>
</dbReference>
<evidence type="ECO:0000313" key="7">
    <source>
        <dbReference type="EMBL" id="GAU93086.1"/>
    </source>
</evidence>
<evidence type="ECO:0000256" key="4">
    <source>
        <dbReference type="ARBA" id="ARBA00023242"/>
    </source>
</evidence>
<dbReference type="InterPro" id="IPR011598">
    <property type="entry name" value="bHLH_dom"/>
</dbReference>
<keyword evidence="3" id="KW-0804">Transcription</keyword>
<dbReference type="SUPFAM" id="SSF47459">
    <property type="entry name" value="HLH, helix-loop-helix DNA-binding domain"/>
    <property type="match status" value="1"/>
</dbReference>
<proteinExistence type="predicted"/>
<dbReference type="GO" id="GO:0000981">
    <property type="term" value="F:DNA-binding transcription factor activity, RNA polymerase II-specific"/>
    <property type="evidence" value="ECO:0007669"/>
    <property type="project" value="TreeGrafter"/>
</dbReference>
<feature type="domain" description="BHLH" evidence="6">
    <location>
        <begin position="64"/>
        <end position="116"/>
    </location>
</feature>
<dbReference type="Gene3D" id="4.10.280.10">
    <property type="entry name" value="Helix-loop-helix DNA-binding domain"/>
    <property type="match status" value="1"/>
</dbReference>
<feature type="region of interest" description="Disordered" evidence="5">
    <location>
        <begin position="175"/>
        <end position="204"/>
    </location>
</feature>
<dbReference type="GO" id="GO:0000977">
    <property type="term" value="F:RNA polymerase II transcription regulatory region sequence-specific DNA binding"/>
    <property type="evidence" value="ECO:0007669"/>
    <property type="project" value="TreeGrafter"/>
</dbReference>
<dbReference type="Pfam" id="PF00010">
    <property type="entry name" value="HLH"/>
    <property type="match status" value="1"/>
</dbReference>
<dbReference type="OrthoDB" id="10048995at2759"/>
<gene>
    <name evidence="7" type="primary">RvY_05074-1</name>
    <name evidence="7" type="synonym">RvY_05074.1</name>
    <name evidence="7" type="ORF">RvY_05074</name>
</gene>
<dbReference type="PANTHER" id="PTHR23349">
    <property type="entry name" value="BASIC HELIX-LOOP-HELIX TRANSCRIPTION FACTOR, TWIST"/>
    <property type="match status" value="1"/>
</dbReference>
<keyword evidence="2" id="KW-0238">DNA-binding</keyword>
<dbReference type="InterPro" id="IPR050283">
    <property type="entry name" value="E-box_TF_Regulators"/>
</dbReference>
<dbReference type="Proteomes" id="UP000186922">
    <property type="component" value="Unassembled WGS sequence"/>
</dbReference>
<sequence>MDVFEFSDYGSRGCCYPTIITNTNCVYGEYLDAQLAKDPASYLTSGNEYLRRPKKRKGSQSHLVQRQAANLRERRRMQSINDAFEGLRQNIPTLPYERRLSKVDTLRLAIDYIAFLSNLLEAANDPDHVDPGKKSVKEELPKKFIVPCKQEEIDLMDCEYAFEGHSLSWSYDRHVGSPDENNLTQTKLWRPAESSQEKQEDDLT</sequence>